<evidence type="ECO:0000256" key="2">
    <source>
        <dbReference type="PROSITE-ProRule" id="PRU00708"/>
    </source>
</evidence>
<dbReference type="InterPro" id="IPR002885">
    <property type="entry name" value="PPR_rpt"/>
</dbReference>
<accession>A0A8T2STB5</accession>
<dbReference type="Gene3D" id="1.25.40.10">
    <property type="entry name" value="Tetratricopeptide repeat domain"/>
    <property type="match status" value="5"/>
</dbReference>
<comment type="caution">
    <text evidence="3">The sequence shown here is derived from an EMBL/GenBank/DDBJ whole genome shotgun (WGS) entry which is preliminary data.</text>
</comment>
<dbReference type="InterPro" id="IPR011990">
    <property type="entry name" value="TPR-like_helical_dom_sf"/>
</dbReference>
<organism evidence="3 4">
    <name type="scientific">Ceratopteris richardii</name>
    <name type="common">Triangle waterfern</name>
    <dbReference type="NCBI Taxonomy" id="49495"/>
    <lineage>
        <taxon>Eukaryota</taxon>
        <taxon>Viridiplantae</taxon>
        <taxon>Streptophyta</taxon>
        <taxon>Embryophyta</taxon>
        <taxon>Tracheophyta</taxon>
        <taxon>Polypodiopsida</taxon>
        <taxon>Polypodiidae</taxon>
        <taxon>Polypodiales</taxon>
        <taxon>Pteridineae</taxon>
        <taxon>Pteridaceae</taxon>
        <taxon>Parkerioideae</taxon>
        <taxon>Ceratopteris</taxon>
    </lineage>
</organism>
<keyword evidence="4" id="KW-1185">Reference proteome</keyword>
<name>A0A8T2STB5_CERRI</name>
<dbReference type="PANTHER" id="PTHR24015">
    <property type="entry name" value="OS07G0578800 PROTEIN-RELATED"/>
    <property type="match status" value="1"/>
</dbReference>
<evidence type="ECO:0008006" key="5">
    <source>
        <dbReference type="Google" id="ProtNLM"/>
    </source>
</evidence>
<feature type="repeat" description="PPR" evidence="2">
    <location>
        <begin position="554"/>
        <end position="588"/>
    </location>
</feature>
<dbReference type="FunFam" id="1.25.40.10:FF:000031">
    <property type="entry name" value="Pentatricopeptide repeat-containing protein mitochondrial"/>
    <property type="match status" value="1"/>
</dbReference>
<evidence type="ECO:0000256" key="1">
    <source>
        <dbReference type="ARBA" id="ARBA00022737"/>
    </source>
</evidence>
<dbReference type="PANTHER" id="PTHR24015:SF548">
    <property type="entry name" value="OS08G0340900 PROTEIN"/>
    <property type="match status" value="1"/>
</dbReference>
<dbReference type="Pfam" id="PF01535">
    <property type="entry name" value="PPR"/>
    <property type="match status" value="2"/>
</dbReference>
<evidence type="ECO:0000313" key="3">
    <source>
        <dbReference type="EMBL" id="KAH7373028.1"/>
    </source>
</evidence>
<sequence>MACQIHKPWIAGSPLVDGQQTQTSLSDIKIRRFLMNSYSNPDGRHSSWCRSDAANRKPSLREELLGESVTFSYGVRSSSRHDIAAFIMLLRDCTRRKDFYGGCKLHEAIESKGLLEECSDDLVVFYAKCGKLVHAKELLYSYNCKSVFPWNAVIAAYARQGQGGKALECFMQMQHKGPSPNSATFTGVIKACGSLKAINKGREFHDEIVRQGFLEDDIVLGNALVDMYVKCGLLLKAHRVLEELPFRDCISWNTLIAGYAQDGQGEKALDSFEQMQNEGILPDRVTFTCILKVCAMLGARERGECIHDIIYRQGMLQGDVMLGTALIDMYAKCGALMKAKKVLEELSSRDIVAWNALMVGYAQNGQGEEALKCYERMQAEGLSANAFTFSCILKACGATGDVKKGERIHHEISRRGLLANNVVVGNSLVGMYVKCNALDKAWQALQELPSKNVVTWNTYLAGLIQNDQCEQVLASFESMKCQGFVPDQVTFVCVLKACGILGAADIGKKIYDDISRQGLLVDDIILSTAVVDMFAKCGCLGKAAQALQELAFRDTVTWNALIAGYAQQGLCEKVLECLRWMQIEGISPDASTFVCVLNACSHSGLLEDGFMFFKDMSTKYGIRQNLEHFTCMIDLFGRLGHLDKAVEMIQEIPSDDSAVWSVLLDACGKWGDVDVGRWALQQAALAEETNSATYVLLSNVHANTGLVNSDVIDVMGMEILWDPDLQPIGAPA</sequence>
<reference evidence="3" key="1">
    <citation type="submission" date="2021-08" db="EMBL/GenBank/DDBJ databases">
        <title>WGS assembly of Ceratopteris richardii.</title>
        <authorList>
            <person name="Marchant D.B."/>
            <person name="Chen G."/>
            <person name="Jenkins J."/>
            <person name="Shu S."/>
            <person name="Leebens-Mack J."/>
            <person name="Grimwood J."/>
            <person name="Schmutz J."/>
            <person name="Soltis P."/>
            <person name="Soltis D."/>
            <person name="Chen Z.-H."/>
        </authorList>
    </citation>
    <scope>NUCLEOTIDE SEQUENCE</scope>
    <source>
        <strain evidence="3">Whitten #5841</strain>
        <tissue evidence="3">Leaf</tissue>
    </source>
</reference>
<dbReference type="PROSITE" id="PS51375">
    <property type="entry name" value="PPR"/>
    <property type="match status" value="6"/>
</dbReference>
<evidence type="ECO:0000313" key="4">
    <source>
        <dbReference type="Proteomes" id="UP000825935"/>
    </source>
</evidence>
<dbReference type="Pfam" id="PF13041">
    <property type="entry name" value="PPR_2"/>
    <property type="match status" value="5"/>
</dbReference>
<keyword evidence="1" id="KW-0677">Repeat</keyword>
<dbReference type="FunFam" id="1.25.40.10:FF:000344">
    <property type="entry name" value="Pentatricopeptide repeat-containing protein"/>
    <property type="match status" value="1"/>
</dbReference>
<feature type="repeat" description="PPR" evidence="2">
    <location>
        <begin position="146"/>
        <end position="180"/>
    </location>
</feature>
<protein>
    <recommendedName>
        <fullName evidence="5">Pentatricopeptide repeat-containing protein</fullName>
    </recommendedName>
</protein>
<dbReference type="GO" id="GO:0048731">
    <property type="term" value="P:system development"/>
    <property type="evidence" value="ECO:0007669"/>
    <property type="project" value="UniProtKB-ARBA"/>
</dbReference>
<dbReference type="OrthoDB" id="731210at2759"/>
<dbReference type="Proteomes" id="UP000825935">
    <property type="component" value="Chromosome 17"/>
</dbReference>
<dbReference type="NCBIfam" id="TIGR00756">
    <property type="entry name" value="PPR"/>
    <property type="match status" value="5"/>
</dbReference>
<dbReference type="EMBL" id="CM035422">
    <property type="protein sequence ID" value="KAH7373028.1"/>
    <property type="molecule type" value="Genomic_DNA"/>
</dbReference>
<dbReference type="InterPro" id="IPR046960">
    <property type="entry name" value="PPR_At4g14850-like_plant"/>
</dbReference>
<dbReference type="GO" id="GO:0009451">
    <property type="term" value="P:RNA modification"/>
    <property type="evidence" value="ECO:0007669"/>
    <property type="project" value="InterPro"/>
</dbReference>
<gene>
    <name evidence="3" type="ORF">KP509_17G033700</name>
</gene>
<feature type="repeat" description="PPR" evidence="2">
    <location>
        <begin position="248"/>
        <end position="282"/>
    </location>
</feature>
<feature type="repeat" description="PPR" evidence="2">
    <location>
        <begin position="385"/>
        <end position="419"/>
    </location>
</feature>
<feature type="repeat" description="PPR" evidence="2">
    <location>
        <begin position="452"/>
        <end position="486"/>
    </location>
</feature>
<dbReference type="GO" id="GO:0003723">
    <property type="term" value="F:RNA binding"/>
    <property type="evidence" value="ECO:0007669"/>
    <property type="project" value="InterPro"/>
</dbReference>
<dbReference type="FunFam" id="1.25.40.10:FF:000158">
    <property type="entry name" value="pentatricopeptide repeat-containing protein At2g33680"/>
    <property type="match status" value="1"/>
</dbReference>
<feature type="repeat" description="PPR" evidence="2">
    <location>
        <begin position="350"/>
        <end position="384"/>
    </location>
</feature>
<dbReference type="AlphaFoldDB" id="A0A8T2STB5"/>
<proteinExistence type="predicted"/>